<evidence type="ECO:0000256" key="4">
    <source>
        <dbReference type="SAM" id="Phobius"/>
    </source>
</evidence>
<dbReference type="RefSeq" id="WP_197680453.1">
    <property type="nucleotide sequence ID" value="NZ_LT629799.1"/>
</dbReference>
<evidence type="ECO:0000256" key="1">
    <source>
        <dbReference type="ARBA" id="ARBA00006739"/>
    </source>
</evidence>
<dbReference type="STRING" id="546874.SAMN04488544_2994"/>
<reference evidence="7" key="1">
    <citation type="submission" date="2016-10" db="EMBL/GenBank/DDBJ databases">
        <authorList>
            <person name="Varghese N."/>
            <person name="Submissions S."/>
        </authorList>
    </citation>
    <scope>NUCLEOTIDE SEQUENCE [LARGE SCALE GENOMIC DNA]</scope>
    <source>
        <strain evidence="7">DSM 21743</strain>
    </source>
</reference>
<dbReference type="SUPFAM" id="SSF53448">
    <property type="entry name" value="Nucleotide-diphospho-sugar transferases"/>
    <property type="match status" value="1"/>
</dbReference>
<evidence type="ECO:0000259" key="5">
    <source>
        <dbReference type="Pfam" id="PF00535"/>
    </source>
</evidence>
<feature type="transmembrane region" description="Helical" evidence="4">
    <location>
        <begin position="354"/>
        <end position="376"/>
    </location>
</feature>
<dbReference type="Gene3D" id="3.90.550.10">
    <property type="entry name" value="Spore Coat Polysaccharide Biosynthesis Protein SpsA, Chain A"/>
    <property type="match status" value="1"/>
</dbReference>
<evidence type="ECO:0000256" key="3">
    <source>
        <dbReference type="ARBA" id="ARBA00022679"/>
    </source>
</evidence>
<dbReference type="EMBL" id="LT629799">
    <property type="protein sequence ID" value="SDU98429.1"/>
    <property type="molecule type" value="Genomic_DNA"/>
</dbReference>
<evidence type="ECO:0000313" key="6">
    <source>
        <dbReference type="EMBL" id="SDU98429.1"/>
    </source>
</evidence>
<feature type="transmembrane region" description="Helical" evidence="4">
    <location>
        <begin position="492"/>
        <end position="514"/>
    </location>
</feature>
<protein>
    <submittedName>
        <fullName evidence="6">Glycosyltransferase, catalytic subunit of cellulose synthase and poly-beta-1,6-N-acetylglucosamine synthase</fullName>
    </submittedName>
</protein>
<keyword evidence="4" id="KW-0812">Transmembrane</keyword>
<keyword evidence="4" id="KW-1133">Transmembrane helix</keyword>
<keyword evidence="2" id="KW-0328">Glycosyltransferase</keyword>
<dbReference type="PANTHER" id="PTHR43630">
    <property type="entry name" value="POLY-BETA-1,6-N-ACETYL-D-GLUCOSAMINE SYNTHASE"/>
    <property type="match status" value="1"/>
</dbReference>
<accession>A0A1H2MYU4</accession>
<proteinExistence type="inferred from homology"/>
<gene>
    <name evidence="6" type="ORF">SAMN04488544_2994</name>
</gene>
<dbReference type="GO" id="GO:0016757">
    <property type="term" value="F:glycosyltransferase activity"/>
    <property type="evidence" value="ECO:0007669"/>
    <property type="project" value="UniProtKB-KW"/>
</dbReference>
<keyword evidence="3 6" id="KW-0808">Transferase</keyword>
<dbReference type="AlphaFoldDB" id="A0A1H2MYU4"/>
<dbReference type="PANTHER" id="PTHR43630:SF1">
    <property type="entry name" value="POLY-BETA-1,6-N-ACETYL-D-GLUCOSAMINE SYNTHASE"/>
    <property type="match status" value="1"/>
</dbReference>
<dbReference type="CDD" id="cd06423">
    <property type="entry name" value="CESA_like"/>
    <property type="match status" value="1"/>
</dbReference>
<dbReference type="Proteomes" id="UP000198825">
    <property type="component" value="Chromosome I"/>
</dbReference>
<keyword evidence="4" id="KW-0472">Membrane</keyword>
<comment type="similarity">
    <text evidence="1">Belongs to the glycosyltransferase 2 family.</text>
</comment>
<keyword evidence="7" id="KW-1185">Reference proteome</keyword>
<feature type="domain" description="Glycosyltransferase 2-like" evidence="5">
    <location>
        <begin position="80"/>
        <end position="262"/>
    </location>
</feature>
<dbReference type="Pfam" id="PF00535">
    <property type="entry name" value="Glycos_transf_2"/>
    <property type="match status" value="1"/>
</dbReference>
<feature type="transmembrane region" description="Helical" evidence="4">
    <location>
        <begin position="460"/>
        <end position="480"/>
    </location>
</feature>
<dbReference type="InterPro" id="IPR001173">
    <property type="entry name" value="Glyco_trans_2-like"/>
</dbReference>
<sequence length="522" mass="57618">MSINFDLPQGGADAEHTAAHAAERTVETVELADLAEVTPVATAAAADEQEQATGGSLSRYLHQHLADIEALPTYRPRIGVIIPAYNEAESIEDVLRGLLAQTRLPDEIHVIINNTKDNSFELAAAFAGPHKGAKVKGQKRQRTEVFVHDIGENPDKKVGALNYGFNLIQDAEYLLGVDGDTVLAPNAVEKLEQEIVSDTRIGGISAIYSIDDTLIKGPVAKLLIAGQRTQFAAFNMQNMLRGRNMAVLGGQCSIFSMKALRAVMVENHQQTPWVNDSEVEDSLLSLQIKSAGYLTKISAQARADVGGMTTVRSLDGQQVKWNYGAIDLMWPGQRGDTKGQPFHPNLRLRWAENFGMATNIFTRIMFVLLLAASLSINAFVFSPIWLIPPVVAILLNVRIAFSMKNRNARDVLFAATGIPAEIYMWLRAGHFVRAWAKFLSRVKVDNWAEQAKAERGSGKAYLTPLIVLGVSFLVLGYTWFHLPILIQTSILWLGWPVLYVVTIAQTVVMISKLFRRQRGYKV</sequence>
<name>A0A1H2MYU4_9ACTN</name>
<organism evidence="6 7">
    <name type="scientific">Microlunatus sagamiharensis</name>
    <dbReference type="NCBI Taxonomy" id="546874"/>
    <lineage>
        <taxon>Bacteria</taxon>
        <taxon>Bacillati</taxon>
        <taxon>Actinomycetota</taxon>
        <taxon>Actinomycetes</taxon>
        <taxon>Propionibacteriales</taxon>
        <taxon>Propionibacteriaceae</taxon>
        <taxon>Microlunatus</taxon>
    </lineage>
</organism>
<evidence type="ECO:0000256" key="2">
    <source>
        <dbReference type="ARBA" id="ARBA00022676"/>
    </source>
</evidence>
<evidence type="ECO:0000313" key="7">
    <source>
        <dbReference type="Proteomes" id="UP000198825"/>
    </source>
</evidence>
<dbReference type="InterPro" id="IPR029044">
    <property type="entry name" value="Nucleotide-diphossugar_trans"/>
</dbReference>